<dbReference type="Proteomes" id="UP000001052">
    <property type="component" value="Chromosome"/>
</dbReference>
<keyword evidence="4" id="KW-0235">DNA replication</keyword>
<evidence type="ECO:0000256" key="1">
    <source>
        <dbReference type="ARBA" id="ARBA00012417"/>
    </source>
</evidence>
<gene>
    <name evidence="8" type="ordered locus">Dret_1427</name>
</gene>
<dbReference type="KEGG" id="drt:Dret_1427"/>
<keyword evidence="2" id="KW-0808">Transferase</keyword>
<dbReference type="PANTHER" id="PTHR34388:SF1">
    <property type="entry name" value="DNA POLYMERASE III SUBUNIT DELTA"/>
    <property type="match status" value="1"/>
</dbReference>
<evidence type="ECO:0000256" key="5">
    <source>
        <dbReference type="ARBA" id="ARBA00022932"/>
    </source>
</evidence>
<dbReference type="PANTHER" id="PTHR34388">
    <property type="entry name" value="DNA POLYMERASE III SUBUNIT DELTA"/>
    <property type="match status" value="1"/>
</dbReference>
<comment type="catalytic activity">
    <reaction evidence="7">
        <text>DNA(n) + a 2'-deoxyribonucleoside 5'-triphosphate = DNA(n+1) + diphosphate</text>
        <dbReference type="Rhea" id="RHEA:22508"/>
        <dbReference type="Rhea" id="RHEA-COMP:17339"/>
        <dbReference type="Rhea" id="RHEA-COMP:17340"/>
        <dbReference type="ChEBI" id="CHEBI:33019"/>
        <dbReference type="ChEBI" id="CHEBI:61560"/>
        <dbReference type="ChEBI" id="CHEBI:173112"/>
        <dbReference type="EC" id="2.7.7.7"/>
    </reaction>
</comment>
<keyword evidence="9" id="KW-1185">Reference proteome</keyword>
<accession>C8X2R7</accession>
<organism evidence="8 9">
    <name type="scientific">Desulfohalobium retbaense (strain ATCC 49708 / DSM 5692 / JCM 16813 / HR100)</name>
    <dbReference type="NCBI Taxonomy" id="485915"/>
    <lineage>
        <taxon>Bacteria</taxon>
        <taxon>Pseudomonadati</taxon>
        <taxon>Thermodesulfobacteriota</taxon>
        <taxon>Desulfovibrionia</taxon>
        <taxon>Desulfovibrionales</taxon>
        <taxon>Desulfohalobiaceae</taxon>
        <taxon>Desulfohalobium</taxon>
    </lineage>
</organism>
<evidence type="ECO:0000256" key="4">
    <source>
        <dbReference type="ARBA" id="ARBA00022705"/>
    </source>
</evidence>
<proteinExistence type="inferred from homology"/>
<dbReference type="SUPFAM" id="SSF48019">
    <property type="entry name" value="post-AAA+ oligomerization domain-like"/>
    <property type="match status" value="1"/>
</dbReference>
<protein>
    <recommendedName>
        <fullName evidence="1">DNA-directed DNA polymerase</fullName>
        <ecNumber evidence="1">2.7.7.7</ecNumber>
    </recommendedName>
</protein>
<dbReference type="EMBL" id="CP001734">
    <property type="protein sequence ID" value="ACV68714.1"/>
    <property type="molecule type" value="Genomic_DNA"/>
</dbReference>
<dbReference type="AlphaFoldDB" id="C8X2R7"/>
<evidence type="ECO:0000313" key="9">
    <source>
        <dbReference type="Proteomes" id="UP000001052"/>
    </source>
</evidence>
<evidence type="ECO:0000256" key="2">
    <source>
        <dbReference type="ARBA" id="ARBA00022679"/>
    </source>
</evidence>
<dbReference type="GO" id="GO:0003887">
    <property type="term" value="F:DNA-directed DNA polymerase activity"/>
    <property type="evidence" value="ECO:0007669"/>
    <property type="project" value="UniProtKB-KW"/>
</dbReference>
<dbReference type="STRING" id="485915.Dret_1427"/>
<dbReference type="Gene3D" id="1.20.272.10">
    <property type="match status" value="1"/>
</dbReference>
<evidence type="ECO:0000256" key="7">
    <source>
        <dbReference type="ARBA" id="ARBA00049244"/>
    </source>
</evidence>
<dbReference type="RefSeq" id="WP_015751861.1">
    <property type="nucleotide sequence ID" value="NC_013223.1"/>
</dbReference>
<keyword evidence="3" id="KW-0548">Nucleotidyltransferase</keyword>
<comment type="similarity">
    <text evidence="6">Belongs to the DNA polymerase HolA subunit family.</text>
</comment>
<name>C8X2R7_DESRD</name>
<dbReference type="InterPro" id="IPR008921">
    <property type="entry name" value="DNA_pol3_clamp-load_cplx_C"/>
</dbReference>
<dbReference type="EC" id="2.7.7.7" evidence="1"/>
<sequence length="322" mass="37231">MSRPGFLFCFCPDSQWLQKRLTALLQKDGEVWDRHIYWADEEFPERLWEDLTLTSLIGGKRAVILRRAEALKAEDWKKFSPLLRSFNPQVWPIFCLEHEWKRSTPSIPAGLQHRPFWKLAQQKKWIWQSPGLTREALPEYLQRWARARSITLPAVVQEKAAQRLPLQVAALDNELAKLELLAKDRGNTLQLEDLEVITHEPDLDIFAFMSSLQEGGANLQIWRTVFHDRLGSDSEMVFPFLGLLVREARLLWQLEYGPVEGIRLPHRVKNRKAALARQLGGPRLTQIWSLALEAEAGIKSGERTPDQALETLLTGLMRLFRS</sequence>
<evidence type="ECO:0000256" key="3">
    <source>
        <dbReference type="ARBA" id="ARBA00022695"/>
    </source>
</evidence>
<evidence type="ECO:0000256" key="6">
    <source>
        <dbReference type="ARBA" id="ARBA00034754"/>
    </source>
</evidence>
<dbReference type="OrthoDB" id="5443838at2"/>
<keyword evidence="5" id="KW-0239">DNA-directed DNA polymerase</keyword>
<evidence type="ECO:0000313" key="8">
    <source>
        <dbReference type="EMBL" id="ACV68714.1"/>
    </source>
</evidence>
<reference evidence="8 9" key="2">
    <citation type="journal article" date="2010" name="Stand. Genomic Sci.">
        <title>Complete genome sequence of Desulfohalobium retbaense type strain (HR(100)).</title>
        <authorList>
            <person name="Spring S."/>
            <person name="Nolan M."/>
            <person name="Lapidus A."/>
            <person name="Glavina Del Rio T."/>
            <person name="Copeland A."/>
            <person name="Tice H."/>
            <person name="Cheng J.F."/>
            <person name="Lucas S."/>
            <person name="Land M."/>
            <person name="Chen F."/>
            <person name="Bruce D."/>
            <person name="Goodwin L."/>
            <person name="Pitluck S."/>
            <person name="Ivanova N."/>
            <person name="Mavromatis K."/>
            <person name="Mikhailova N."/>
            <person name="Pati A."/>
            <person name="Chen A."/>
            <person name="Palaniappan K."/>
            <person name="Hauser L."/>
            <person name="Chang Y.J."/>
            <person name="Jeffries C.D."/>
            <person name="Munk C."/>
            <person name="Kiss H."/>
            <person name="Chain P."/>
            <person name="Han C."/>
            <person name="Brettin T."/>
            <person name="Detter J.C."/>
            <person name="Schuler E."/>
            <person name="Goker M."/>
            <person name="Rohde M."/>
            <person name="Bristow J."/>
            <person name="Eisen J.A."/>
            <person name="Markowitz V."/>
            <person name="Hugenholtz P."/>
            <person name="Kyrpides N.C."/>
            <person name="Klenk H.P."/>
        </authorList>
    </citation>
    <scope>NUCLEOTIDE SEQUENCE [LARGE SCALE GENOMIC DNA]</scope>
    <source>
        <strain evidence="8 9">DSM 5692</strain>
    </source>
</reference>
<dbReference type="InterPro" id="IPR005790">
    <property type="entry name" value="DNA_polIII_delta"/>
</dbReference>
<reference evidence="9" key="1">
    <citation type="submission" date="2009-09" db="EMBL/GenBank/DDBJ databases">
        <title>The complete chromosome of Desulfohalobium retbaense DSM 5692.</title>
        <authorList>
            <consortium name="US DOE Joint Genome Institute (JGI-PGF)"/>
            <person name="Lucas S."/>
            <person name="Copeland A."/>
            <person name="Lapidus A."/>
            <person name="Glavina del Rio T."/>
            <person name="Dalin E."/>
            <person name="Tice H."/>
            <person name="Bruce D."/>
            <person name="Goodwin L."/>
            <person name="Pitluck S."/>
            <person name="Kyrpides N."/>
            <person name="Mavromatis K."/>
            <person name="Ivanova N."/>
            <person name="Mikhailova N."/>
            <person name="Munk A.C."/>
            <person name="Brettin T."/>
            <person name="Detter J.C."/>
            <person name="Han C."/>
            <person name="Tapia R."/>
            <person name="Larimer F."/>
            <person name="Land M."/>
            <person name="Hauser L."/>
            <person name="Markowitz V."/>
            <person name="Cheng J.-F."/>
            <person name="Hugenholtz P."/>
            <person name="Woyke T."/>
            <person name="Wu D."/>
            <person name="Spring S."/>
            <person name="Klenk H.-P."/>
            <person name="Eisen J.A."/>
        </authorList>
    </citation>
    <scope>NUCLEOTIDE SEQUENCE [LARGE SCALE GENOMIC DNA]</scope>
    <source>
        <strain evidence="9">DSM 5692</strain>
    </source>
</reference>
<dbReference type="GO" id="GO:0006261">
    <property type="term" value="P:DNA-templated DNA replication"/>
    <property type="evidence" value="ECO:0007669"/>
    <property type="project" value="TreeGrafter"/>
</dbReference>
<dbReference type="GO" id="GO:0003677">
    <property type="term" value="F:DNA binding"/>
    <property type="evidence" value="ECO:0007669"/>
    <property type="project" value="InterPro"/>
</dbReference>
<dbReference type="GO" id="GO:0009360">
    <property type="term" value="C:DNA polymerase III complex"/>
    <property type="evidence" value="ECO:0007669"/>
    <property type="project" value="TreeGrafter"/>
</dbReference>
<dbReference type="HOGENOM" id="CLU_810685_0_0_7"/>
<dbReference type="eggNOG" id="COG1466">
    <property type="taxonomic scope" value="Bacteria"/>
</dbReference>